<accession>A0A101M4E1</accession>
<keyword evidence="1" id="KW-0472">Membrane</keyword>
<protein>
    <submittedName>
        <fullName evidence="2">Uncharacterized protein</fullName>
    </submittedName>
</protein>
<proteinExistence type="predicted"/>
<keyword evidence="1" id="KW-1133">Transmembrane helix</keyword>
<reference evidence="2" key="1">
    <citation type="journal article" date="2015" name="Genome Biol. Evol.">
        <title>Organellar Genomes of White Spruce (Picea glauca): Assembly and Annotation.</title>
        <authorList>
            <person name="Jackman S.D."/>
            <person name="Warren R.L."/>
            <person name="Gibb E.A."/>
            <person name="Vandervalk B.P."/>
            <person name="Mohamadi H."/>
            <person name="Chu J."/>
            <person name="Raymond A."/>
            <person name="Pleasance S."/>
            <person name="Coope R."/>
            <person name="Wildung M.R."/>
            <person name="Ritland C.E."/>
            <person name="Bousquet J."/>
            <person name="Jones S.J."/>
            <person name="Bohlmann J."/>
            <person name="Birol I."/>
        </authorList>
    </citation>
    <scope>NUCLEOTIDE SEQUENCE [LARGE SCALE GENOMIC DNA]</scope>
    <source>
        <tissue evidence="2">Flushing bud</tissue>
    </source>
</reference>
<feature type="transmembrane region" description="Helical" evidence="1">
    <location>
        <begin position="23"/>
        <end position="47"/>
    </location>
</feature>
<geneLocation type="mitochondrion" evidence="2"/>
<dbReference type="EMBL" id="LKAM01000001">
    <property type="protein sequence ID" value="KUM50610.1"/>
    <property type="molecule type" value="Genomic_DNA"/>
</dbReference>
<name>A0A101M4E1_PICGL</name>
<organism evidence="2">
    <name type="scientific">Picea glauca</name>
    <name type="common">White spruce</name>
    <name type="synonym">Pinus glauca</name>
    <dbReference type="NCBI Taxonomy" id="3330"/>
    <lineage>
        <taxon>Eukaryota</taxon>
        <taxon>Viridiplantae</taxon>
        <taxon>Streptophyta</taxon>
        <taxon>Embryophyta</taxon>
        <taxon>Tracheophyta</taxon>
        <taxon>Spermatophyta</taxon>
        <taxon>Pinopsida</taxon>
        <taxon>Pinidae</taxon>
        <taxon>Conifers I</taxon>
        <taxon>Pinales</taxon>
        <taxon>Pinaceae</taxon>
        <taxon>Picea</taxon>
    </lineage>
</organism>
<keyword evidence="2" id="KW-0496">Mitochondrion</keyword>
<dbReference type="AlphaFoldDB" id="A0A101M4E1"/>
<evidence type="ECO:0000313" key="2">
    <source>
        <dbReference type="EMBL" id="KUM50610.1"/>
    </source>
</evidence>
<evidence type="ECO:0000256" key="1">
    <source>
        <dbReference type="SAM" id="Phobius"/>
    </source>
</evidence>
<sequence>MSEYLGHRRTYTQRQRLTKIKSFGSYFISYLYGWISQFAKGLPYLFYIRYDQL</sequence>
<gene>
    <name evidence="2" type="ORF">ABT39_MTgene454</name>
</gene>
<keyword evidence="1" id="KW-0812">Transmembrane</keyword>
<comment type="caution">
    <text evidence="2">The sequence shown here is derived from an EMBL/GenBank/DDBJ whole genome shotgun (WGS) entry which is preliminary data.</text>
</comment>